<evidence type="ECO:0000256" key="1">
    <source>
        <dbReference type="ARBA" id="ARBA00001946"/>
    </source>
</evidence>
<evidence type="ECO:0000256" key="2">
    <source>
        <dbReference type="ARBA" id="ARBA00005983"/>
    </source>
</evidence>
<sequence>MRHAALVVNPMSGKHRGEAIGEVATRRLRSAGWTVDRVTGDDVVSVRSSLAAVLAGGADTVVVTGGDGALHGILDLLVEADVTIGVLPAGTGNDLARALELPYGDTEACLDILLNSTPRRIDLALVHQGDQERLVATVVASGFDSKVNERANAMAWPRGNMRYNIAILAELRAFAPIPFALELTDASGDITRIDTGAMLVAIGNGPSFGGGLRIAHGASLDDGLLDVCLIRPVSRSLLIRTFPKLQKGTHVTMEEFERYRVRSVRIEAPGIVAYGDGERLGDLPLTAEVLPAALSVLAPPAPA</sequence>
<dbReference type="InterPro" id="IPR017438">
    <property type="entry name" value="ATP-NAD_kinase_N"/>
</dbReference>
<dbReference type="SMART" id="SM00046">
    <property type="entry name" value="DAGKc"/>
    <property type="match status" value="1"/>
</dbReference>
<name>A0ABN2JMN3_9ACTN</name>
<keyword evidence="7" id="KW-0444">Lipid biosynthesis</keyword>
<dbReference type="RefSeq" id="WP_344198098.1">
    <property type="nucleotide sequence ID" value="NZ_BAAAME010000002.1"/>
</dbReference>
<dbReference type="GO" id="GO:0016301">
    <property type="term" value="F:kinase activity"/>
    <property type="evidence" value="ECO:0007669"/>
    <property type="project" value="UniProtKB-KW"/>
</dbReference>
<keyword evidence="4" id="KW-0547">Nucleotide-binding</keyword>
<evidence type="ECO:0000259" key="9">
    <source>
        <dbReference type="PROSITE" id="PS50146"/>
    </source>
</evidence>
<dbReference type="Proteomes" id="UP001501057">
    <property type="component" value="Unassembled WGS sequence"/>
</dbReference>
<dbReference type="InterPro" id="IPR016064">
    <property type="entry name" value="NAD/diacylglycerol_kinase_sf"/>
</dbReference>
<keyword evidence="11" id="KW-1185">Reference proteome</keyword>
<evidence type="ECO:0000256" key="3">
    <source>
        <dbReference type="ARBA" id="ARBA00022679"/>
    </source>
</evidence>
<keyword evidence="5 10" id="KW-0418">Kinase</keyword>
<keyword evidence="8" id="KW-1208">Phospholipid metabolism</keyword>
<evidence type="ECO:0000256" key="5">
    <source>
        <dbReference type="ARBA" id="ARBA00022777"/>
    </source>
</evidence>
<comment type="cofactor">
    <cofactor evidence="1">
        <name>Mg(2+)</name>
        <dbReference type="ChEBI" id="CHEBI:18420"/>
    </cofactor>
</comment>
<reference evidence="10 11" key="1">
    <citation type="journal article" date="2019" name="Int. J. Syst. Evol. Microbiol.">
        <title>The Global Catalogue of Microorganisms (GCM) 10K type strain sequencing project: providing services to taxonomists for standard genome sequencing and annotation.</title>
        <authorList>
            <consortium name="The Broad Institute Genomics Platform"/>
            <consortium name="The Broad Institute Genome Sequencing Center for Infectious Disease"/>
            <person name="Wu L."/>
            <person name="Ma J."/>
        </authorList>
    </citation>
    <scope>NUCLEOTIDE SEQUENCE [LARGE SCALE GENOMIC DNA]</scope>
    <source>
        <strain evidence="10 11">JCM 13518</strain>
    </source>
</reference>
<dbReference type="SUPFAM" id="SSF111331">
    <property type="entry name" value="NAD kinase/diacylglycerol kinase-like"/>
    <property type="match status" value="1"/>
</dbReference>
<evidence type="ECO:0000256" key="7">
    <source>
        <dbReference type="ARBA" id="ARBA00023209"/>
    </source>
</evidence>
<evidence type="ECO:0000256" key="6">
    <source>
        <dbReference type="ARBA" id="ARBA00022840"/>
    </source>
</evidence>
<dbReference type="Gene3D" id="2.60.200.40">
    <property type="match status" value="1"/>
</dbReference>
<gene>
    <name evidence="10" type="ORF">GCM10009710_08570</name>
</gene>
<dbReference type="InterPro" id="IPR001206">
    <property type="entry name" value="Diacylglycerol_kinase_cat_dom"/>
</dbReference>
<dbReference type="EMBL" id="BAAAME010000002">
    <property type="protein sequence ID" value="GAA1730227.1"/>
    <property type="molecule type" value="Genomic_DNA"/>
</dbReference>
<organism evidence="10 11">
    <name type="scientific">Aeromicrobium alkaliterrae</name>
    <dbReference type="NCBI Taxonomy" id="302168"/>
    <lineage>
        <taxon>Bacteria</taxon>
        <taxon>Bacillati</taxon>
        <taxon>Actinomycetota</taxon>
        <taxon>Actinomycetes</taxon>
        <taxon>Propionibacteriales</taxon>
        <taxon>Nocardioidaceae</taxon>
        <taxon>Aeromicrobium</taxon>
    </lineage>
</organism>
<dbReference type="Pfam" id="PF00781">
    <property type="entry name" value="DAGK_cat"/>
    <property type="match status" value="1"/>
</dbReference>
<keyword evidence="7" id="KW-0594">Phospholipid biosynthesis</keyword>
<evidence type="ECO:0000313" key="10">
    <source>
        <dbReference type="EMBL" id="GAA1730227.1"/>
    </source>
</evidence>
<protein>
    <submittedName>
        <fullName evidence="10">Diacylglycerol kinase</fullName>
    </submittedName>
</protein>
<dbReference type="InterPro" id="IPR045540">
    <property type="entry name" value="YegS/DAGK_C"/>
</dbReference>
<evidence type="ECO:0000256" key="8">
    <source>
        <dbReference type="ARBA" id="ARBA00023264"/>
    </source>
</evidence>
<evidence type="ECO:0000313" key="11">
    <source>
        <dbReference type="Proteomes" id="UP001501057"/>
    </source>
</evidence>
<feature type="domain" description="DAGKc" evidence="9">
    <location>
        <begin position="1"/>
        <end position="130"/>
    </location>
</feature>
<comment type="similarity">
    <text evidence="2">Belongs to the diacylglycerol/lipid kinase family.</text>
</comment>
<comment type="caution">
    <text evidence="10">The sequence shown here is derived from an EMBL/GenBank/DDBJ whole genome shotgun (WGS) entry which is preliminary data.</text>
</comment>
<keyword evidence="6" id="KW-0067">ATP-binding</keyword>
<dbReference type="PROSITE" id="PS50146">
    <property type="entry name" value="DAGK"/>
    <property type="match status" value="1"/>
</dbReference>
<dbReference type="Gene3D" id="3.40.50.10330">
    <property type="entry name" value="Probable inorganic polyphosphate/atp-NAD kinase, domain 1"/>
    <property type="match status" value="1"/>
</dbReference>
<proteinExistence type="inferred from homology"/>
<keyword evidence="3" id="KW-0808">Transferase</keyword>
<dbReference type="Pfam" id="PF19279">
    <property type="entry name" value="YegS_C"/>
    <property type="match status" value="1"/>
</dbReference>
<accession>A0ABN2JMN3</accession>
<evidence type="ECO:0000256" key="4">
    <source>
        <dbReference type="ARBA" id="ARBA00022741"/>
    </source>
</evidence>
<dbReference type="InterPro" id="IPR050187">
    <property type="entry name" value="Lipid_Phosphate_FormReg"/>
</dbReference>
<keyword evidence="7" id="KW-0443">Lipid metabolism</keyword>
<dbReference type="PANTHER" id="PTHR12358:SF106">
    <property type="entry name" value="LIPID KINASE YEGS"/>
    <property type="match status" value="1"/>
</dbReference>
<dbReference type="PANTHER" id="PTHR12358">
    <property type="entry name" value="SPHINGOSINE KINASE"/>
    <property type="match status" value="1"/>
</dbReference>